<dbReference type="Pfam" id="PF13579">
    <property type="entry name" value="Glyco_trans_4_4"/>
    <property type="match status" value="1"/>
</dbReference>
<dbReference type="InterPro" id="IPR001296">
    <property type="entry name" value="Glyco_trans_1"/>
</dbReference>
<reference evidence="3" key="2">
    <citation type="submission" date="2021-04" db="EMBL/GenBank/DDBJ databases">
        <authorList>
            <person name="Gilroy R."/>
        </authorList>
    </citation>
    <scope>NUCLEOTIDE SEQUENCE</scope>
    <source>
        <strain evidence="3">USAMLcec3-2134</strain>
    </source>
</reference>
<accession>A0A9D2SDL7</accession>
<evidence type="ECO:0000259" key="2">
    <source>
        <dbReference type="Pfam" id="PF13579"/>
    </source>
</evidence>
<dbReference type="EMBL" id="DWXE01000022">
    <property type="protein sequence ID" value="HJB91103.1"/>
    <property type="molecule type" value="Genomic_DNA"/>
</dbReference>
<feature type="domain" description="Glycosyltransferase subfamily 4-like N-terminal" evidence="2">
    <location>
        <begin position="19"/>
        <end position="158"/>
    </location>
</feature>
<evidence type="ECO:0000259" key="1">
    <source>
        <dbReference type="Pfam" id="PF00534"/>
    </source>
</evidence>
<comment type="caution">
    <text evidence="3">The sequence shown here is derived from an EMBL/GenBank/DDBJ whole genome shotgun (WGS) entry which is preliminary data.</text>
</comment>
<dbReference type="Pfam" id="PF00534">
    <property type="entry name" value="Glycos_transf_1"/>
    <property type="match status" value="1"/>
</dbReference>
<dbReference type="PANTHER" id="PTHR12526">
    <property type="entry name" value="GLYCOSYLTRANSFERASE"/>
    <property type="match status" value="1"/>
</dbReference>
<keyword evidence="3" id="KW-0808">Transferase</keyword>
<evidence type="ECO:0000313" key="3">
    <source>
        <dbReference type="EMBL" id="HJB91103.1"/>
    </source>
</evidence>
<sequence length="367" mass="41299">MNDGKNRHVAFYIGSLKKGGAERVFVNLARYFVSRGYRVTLVTQYEKENEYPLPEGAGRVISDLTREEEGNRIQNLFRRYAKLRRIFKELRADLVLSTIGKNNFMAILANLLTPTRVVVSVVAEPTEEYPGAGMRFLARTLFYLADGIVMQTRDAVRFFQPSLQKRCTILKNSVNPAFLRPRYEGRRPQDLVAVGRMDENKNQAMAIRAFARVAGEFPESRLILYGDGPLRGRLGQLARELGLEDRVLLPGAVDDVAGRIERAWAFLLTSFTEGMPNTLLEAMSLGLACISTDCPCGGPKDLIEDGVNGYLVKPDDDEGLAARLRELLSDPEKADRMGREAAHLQESYSPQRVNREWEAYFSGIWLA</sequence>
<gene>
    <name evidence="3" type="ORF">H9763_06495</name>
</gene>
<dbReference type="GO" id="GO:0016757">
    <property type="term" value="F:glycosyltransferase activity"/>
    <property type="evidence" value="ECO:0007669"/>
    <property type="project" value="UniProtKB-KW"/>
</dbReference>
<dbReference type="InterPro" id="IPR028098">
    <property type="entry name" value="Glyco_trans_4-like_N"/>
</dbReference>
<evidence type="ECO:0000313" key="4">
    <source>
        <dbReference type="Proteomes" id="UP000886883"/>
    </source>
</evidence>
<dbReference type="EC" id="2.4.-.-" evidence="3"/>
<dbReference type="Gene3D" id="3.40.50.2000">
    <property type="entry name" value="Glycogen Phosphorylase B"/>
    <property type="match status" value="2"/>
</dbReference>
<name>A0A9D2SDL7_9FIRM</name>
<dbReference type="Proteomes" id="UP000886883">
    <property type="component" value="Unassembled WGS sequence"/>
</dbReference>
<organism evidence="3 4">
    <name type="scientific">Candidatus Eisenbergiella merdigallinarum</name>
    <dbReference type="NCBI Taxonomy" id="2838552"/>
    <lineage>
        <taxon>Bacteria</taxon>
        <taxon>Bacillati</taxon>
        <taxon>Bacillota</taxon>
        <taxon>Clostridia</taxon>
        <taxon>Lachnospirales</taxon>
        <taxon>Lachnospiraceae</taxon>
        <taxon>Eisenbergiella</taxon>
    </lineage>
</organism>
<protein>
    <submittedName>
        <fullName evidence="3">Glycosyltransferase</fullName>
        <ecNumber evidence="3">2.4.-.-</ecNumber>
    </submittedName>
</protein>
<dbReference type="SUPFAM" id="SSF53756">
    <property type="entry name" value="UDP-Glycosyltransferase/glycogen phosphorylase"/>
    <property type="match status" value="1"/>
</dbReference>
<keyword evidence="3" id="KW-0328">Glycosyltransferase</keyword>
<proteinExistence type="predicted"/>
<feature type="domain" description="Glycosyl transferase family 1" evidence="1">
    <location>
        <begin position="189"/>
        <end position="342"/>
    </location>
</feature>
<reference evidence="3" key="1">
    <citation type="journal article" date="2021" name="PeerJ">
        <title>Extensive microbial diversity within the chicken gut microbiome revealed by metagenomics and culture.</title>
        <authorList>
            <person name="Gilroy R."/>
            <person name="Ravi A."/>
            <person name="Getino M."/>
            <person name="Pursley I."/>
            <person name="Horton D.L."/>
            <person name="Alikhan N.F."/>
            <person name="Baker D."/>
            <person name="Gharbi K."/>
            <person name="Hall N."/>
            <person name="Watson M."/>
            <person name="Adriaenssens E.M."/>
            <person name="Foster-Nyarko E."/>
            <person name="Jarju S."/>
            <person name="Secka A."/>
            <person name="Antonio M."/>
            <person name="Oren A."/>
            <person name="Chaudhuri R.R."/>
            <person name="La Ragione R."/>
            <person name="Hildebrand F."/>
            <person name="Pallen M.J."/>
        </authorList>
    </citation>
    <scope>NUCLEOTIDE SEQUENCE</scope>
    <source>
        <strain evidence="3">USAMLcec3-2134</strain>
    </source>
</reference>
<dbReference type="AlphaFoldDB" id="A0A9D2SDL7"/>